<comment type="subcellular location">
    <subcellularLocation>
        <location evidence="1">Cell membrane</location>
        <topology evidence="1">Multi-pass membrane protein</topology>
    </subcellularLocation>
</comment>
<feature type="transmembrane region" description="Helical" evidence="7">
    <location>
        <begin position="71"/>
        <end position="90"/>
    </location>
</feature>
<organism evidence="9 10">
    <name type="scientific">Aureimonas endophytica</name>
    <dbReference type="NCBI Taxonomy" id="2027858"/>
    <lineage>
        <taxon>Bacteria</taxon>
        <taxon>Pseudomonadati</taxon>
        <taxon>Pseudomonadota</taxon>
        <taxon>Alphaproteobacteria</taxon>
        <taxon>Hyphomicrobiales</taxon>
        <taxon>Aurantimonadaceae</taxon>
        <taxon>Aureimonas</taxon>
    </lineage>
</organism>
<feature type="transmembrane region" description="Helical" evidence="7">
    <location>
        <begin position="381"/>
        <end position="399"/>
    </location>
</feature>
<feature type="transmembrane region" description="Helical" evidence="7">
    <location>
        <begin position="187"/>
        <end position="209"/>
    </location>
</feature>
<evidence type="ECO:0000256" key="6">
    <source>
        <dbReference type="SAM" id="MobiDB-lite"/>
    </source>
</evidence>
<protein>
    <submittedName>
        <fullName evidence="9">Purine ribonucleoside efflux pump NepI</fullName>
    </submittedName>
</protein>
<feature type="transmembrane region" description="Helical" evidence="7">
    <location>
        <begin position="229"/>
        <end position="250"/>
    </location>
</feature>
<dbReference type="GO" id="GO:0022857">
    <property type="term" value="F:transmembrane transporter activity"/>
    <property type="evidence" value="ECO:0007669"/>
    <property type="project" value="InterPro"/>
</dbReference>
<dbReference type="Proteomes" id="UP000644699">
    <property type="component" value="Unassembled WGS sequence"/>
</dbReference>
<evidence type="ECO:0000256" key="2">
    <source>
        <dbReference type="ARBA" id="ARBA00022475"/>
    </source>
</evidence>
<dbReference type="EMBL" id="BMIQ01000003">
    <property type="protein sequence ID" value="GGE02369.1"/>
    <property type="molecule type" value="Genomic_DNA"/>
</dbReference>
<evidence type="ECO:0000259" key="8">
    <source>
        <dbReference type="PROSITE" id="PS50850"/>
    </source>
</evidence>
<evidence type="ECO:0000313" key="10">
    <source>
        <dbReference type="Proteomes" id="UP000644699"/>
    </source>
</evidence>
<dbReference type="InterPro" id="IPR020846">
    <property type="entry name" value="MFS_dom"/>
</dbReference>
<feature type="region of interest" description="Disordered" evidence="6">
    <location>
        <begin position="405"/>
        <end position="428"/>
    </location>
</feature>
<evidence type="ECO:0000256" key="5">
    <source>
        <dbReference type="ARBA" id="ARBA00023136"/>
    </source>
</evidence>
<feature type="transmembrane region" description="Helical" evidence="7">
    <location>
        <begin position="353"/>
        <end position="375"/>
    </location>
</feature>
<comment type="caution">
    <text evidence="9">The sequence shown here is derived from an EMBL/GenBank/DDBJ whole genome shotgun (WGS) entry which is preliminary data.</text>
</comment>
<dbReference type="PANTHER" id="PTHR43124">
    <property type="entry name" value="PURINE EFFLUX PUMP PBUE"/>
    <property type="match status" value="1"/>
</dbReference>
<keyword evidence="10" id="KW-1185">Reference proteome</keyword>
<reference evidence="9" key="2">
    <citation type="submission" date="2020-09" db="EMBL/GenBank/DDBJ databases">
        <authorList>
            <person name="Sun Q."/>
            <person name="Zhou Y."/>
        </authorList>
    </citation>
    <scope>NUCLEOTIDE SEQUENCE</scope>
    <source>
        <strain evidence="9">CGMCC 1.15367</strain>
    </source>
</reference>
<reference evidence="9" key="1">
    <citation type="journal article" date="2014" name="Int. J. Syst. Evol. Microbiol.">
        <title>Complete genome sequence of Corynebacterium casei LMG S-19264T (=DSM 44701T), isolated from a smear-ripened cheese.</title>
        <authorList>
            <consortium name="US DOE Joint Genome Institute (JGI-PGF)"/>
            <person name="Walter F."/>
            <person name="Albersmeier A."/>
            <person name="Kalinowski J."/>
            <person name="Ruckert C."/>
        </authorList>
    </citation>
    <scope>NUCLEOTIDE SEQUENCE</scope>
    <source>
        <strain evidence="9">CGMCC 1.15367</strain>
    </source>
</reference>
<evidence type="ECO:0000256" key="1">
    <source>
        <dbReference type="ARBA" id="ARBA00004651"/>
    </source>
</evidence>
<keyword evidence="2" id="KW-1003">Cell membrane</keyword>
<feature type="transmembrane region" description="Helical" evidence="7">
    <location>
        <begin position="156"/>
        <end position="181"/>
    </location>
</feature>
<gene>
    <name evidence="9" type="primary">yicM</name>
    <name evidence="9" type="ORF">GCM10011390_21550</name>
</gene>
<dbReference type="Gene3D" id="1.20.1250.20">
    <property type="entry name" value="MFS general substrate transporter like domains"/>
    <property type="match status" value="1"/>
</dbReference>
<feature type="transmembrane region" description="Helical" evidence="7">
    <location>
        <begin position="97"/>
        <end position="117"/>
    </location>
</feature>
<dbReference type="SUPFAM" id="SSF103473">
    <property type="entry name" value="MFS general substrate transporter"/>
    <property type="match status" value="1"/>
</dbReference>
<evidence type="ECO:0000256" key="3">
    <source>
        <dbReference type="ARBA" id="ARBA00022692"/>
    </source>
</evidence>
<proteinExistence type="predicted"/>
<feature type="transmembrane region" description="Helical" evidence="7">
    <location>
        <begin position="262"/>
        <end position="279"/>
    </location>
</feature>
<dbReference type="InterPro" id="IPR050189">
    <property type="entry name" value="MFS_Efflux_Transporters"/>
</dbReference>
<name>A0A917E5D0_9HYPH</name>
<keyword evidence="4 7" id="KW-1133">Transmembrane helix</keyword>
<dbReference type="Pfam" id="PF07690">
    <property type="entry name" value="MFS_1"/>
    <property type="match status" value="1"/>
</dbReference>
<dbReference type="InterPro" id="IPR036259">
    <property type="entry name" value="MFS_trans_sf"/>
</dbReference>
<evidence type="ECO:0000256" key="4">
    <source>
        <dbReference type="ARBA" id="ARBA00022989"/>
    </source>
</evidence>
<feature type="transmembrane region" description="Helical" evidence="7">
    <location>
        <begin position="291"/>
        <end position="312"/>
    </location>
</feature>
<accession>A0A917E5D0</accession>
<sequence>MAVQATIGTRMSPDTPLASDGGPAVEAPRWGAILAIAISVATILTAEFLPVSLLTPMAQDLGVSEGMAGQAISVTAFAAIFSSLFVTTVTRGIDRRFVVMGFSVLLIASSAIVALANGYATMLVGRVLLGFALGGFWAMAASLAMRLVPPADVPKALSIVFGGVSVAMVIAAPLGSFLGAVVGWRGVFMAAAGLGVACLVWQAVSIPSLPSNGRGNVGAVFAILRRPGVPIAMSAIFTVFAGQFAFFTYLRPFLEQVSGFGVSRLSSVLLVFGIANFVGTSLSSVALRAGLRATLCTAPLVLAVCASALVAFGEMQAAVVGTIAIWGFLFGMVPVGWSTWVTRHLGDDAENAGGLQVATIQVANTVGAALGGLVVDMTGPRGPVLFGGVLLAITAALVAKGIRSRPGRPETARAGDFAAGSQQAGSLS</sequence>
<feature type="domain" description="Major facilitator superfamily (MFS) profile" evidence="8">
    <location>
        <begin position="32"/>
        <end position="412"/>
    </location>
</feature>
<feature type="region of interest" description="Disordered" evidence="6">
    <location>
        <begin position="1"/>
        <end position="22"/>
    </location>
</feature>
<feature type="transmembrane region" description="Helical" evidence="7">
    <location>
        <begin position="318"/>
        <end position="341"/>
    </location>
</feature>
<dbReference type="InterPro" id="IPR011701">
    <property type="entry name" value="MFS"/>
</dbReference>
<dbReference type="AlphaFoldDB" id="A0A917E5D0"/>
<keyword evidence="5 7" id="KW-0472">Membrane</keyword>
<evidence type="ECO:0000256" key="7">
    <source>
        <dbReference type="SAM" id="Phobius"/>
    </source>
</evidence>
<dbReference type="PROSITE" id="PS50850">
    <property type="entry name" value="MFS"/>
    <property type="match status" value="1"/>
</dbReference>
<feature type="transmembrane region" description="Helical" evidence="7">
    <location>
        <begin position="123"/>
        <end position="144"/>
    </location>
</feature>
<dbReference type="GO" id="GO:0005886">
    <property type="term" value="C:plasma membrane"/>
    <property type="evidence" value="ECO:0007669"/>
    <property type="project" value="UniProtKB-SubCell"/>
</dbReference>
<dbReference type="CDD" id="cd17324">
    <property type="entry name" value="MFS_NepI_like"/>
    <property type="match status" value="1"/>
</dbReference>
<dbReference type="PANTHER" id="PTHR43124:SF5">
    <property type="entry name" value="PURINE RIBONUCLEOSIDE EFFLUX PUMP NEPI"/>
    <property type="match status" value="1"/>
</dbReference>
<evidence type="ECO:0000313" key="9">
    <source>
        <dbReference type="EMBL" id="GGE02369.1"/>
    </source>
</evidence>
<feature type="transmembrane region" description="Helical" evidence="7">
    <location>
        <begin position="30"/>
        <end position="51"/>
    </location>
</feature>
<keyword evidence="3 7" id="KW-0812">Transmembrane</keyword>